<dbReference type="InterPro" id="IPR052173">
    <property type="entry name" value="Beta-lactam_resp_regulator"/>
</dbReference>
<keyword evidence="2" id="KW-1133">Transmembrane helix</keyword>
<feature type="transmembrane region" description="Helical" evidence="2">
    <location>
        <begin position="371"/>
        <end position="389"/>
    </location>
</feature>
<dbReference type="Proteomes" id="UP000320421">
    <property type="component" value="Chromosome"/>
</dbReference>
<reference evidence="4 5" key="1">
    <citation type="submission" date="2019-02" db="EMBL/GenBank/DDBJ databases">
        <title>Deep-cultivation of Planctomycetes and their phenomic and genomic characterization uncovers novel biology.</title>
        <authorList>
            <person name="Wiegand S."/>
            <person name="Jogler M."/>
            <person name="Boedeker C."/>
            <person name="Pinto D."/>
            <person name="Vollmers J."/>
            <person name="Rivas-Marin E."/>
            <person name="Kohn T."/>
            <person name="Peeters S.H."/>
            <person name="Heuer A."/>
            <person name="Rast P."/>
            <person name="Oberbeckmann S."/>
            <person name="Bunk B."/>
            <person name="Jeske O."/>
            <person name="Meyerdierks A."/>
            <person name="Storesund J.E."/>
            <person name="Kallscheuer N."/>
            <person name="Luecker S."/>
            <person name="Lage O.M."/>
            <person name="Pohl T."/>
            <person name="Merkel B.J."/>
            <person name="Hornburger P."/>
            <person name="Mueller R.-W."/>
            <person name="Bruemmer F."/>
            <person name="Labrenz M."/>
            <person name="Spormann A.M."/>
            <person name="Op den Camp H."/>
            <person name="Overmann J."/>
            <person name="Amann R."/>
            <person name="Jetten M.S.M."/>
            <person name="Mascher T."/>
            <person name="Medema M.H."/>
            <person name="Devos D.P."/>
            <person name="Kaster A.-K."/>
            <person name="Ovreas L."/>
            <person name="Rohde M."/>
            <person name="Galperin M.Y."/>
            <person name="Jogler C."/>
        </authorList>
    </citation>
    <scope>NUCLEOTIDE SEQUENCE [LARGE SCALE GENOMIC DNA]</scope>
    <source>
        <strain evidence="4 5">HG66A1</strain>
    </source>
</reference>
<evidence type="ECO:0000256" key="1">
    <source>
        <dbReference type="SAM" id="MobiDB-lite"/>
    </source>
</evidence>
<dbReference type="Gene3D" id="2.60.40.1120">
    <property type="entry name" value="Carboxypeptidase-like, regulatory domain"/>
    <property type="match status" value="1"/>
</dbReference>
<name>A0A517PG16_9PLAN</name>
<organism evidence="4 5">
    <name type="scientific">Gimesia chilikensis</name>
    <dbReference type="NCBI Taxonomy" id="2605989"/>
    <lineage>
        <taxon>Bacteria</taxon>
        <taxon>Pseudomonadati</taxon>
        <taxon>Planctomycetota</taxon>
        <taxon>Planctomycetia</taxon>
        <taxon>Planctomycetales</taxon>
        <taxon>Planctomycetaceae</taxon>
        <taxon>Gimesia</taxon>
    </lineage>
</organism>
<dbReference type="OrthoDB" id="279966at2"/>
<keyword evidence="2" id="KW-0472">Membrane</keyword>
<proteinExistence type="predicted"/>
<feature type="transmembrane region" description="Helical" evidence="2">
    <location>
        <begin position="12"/>
        <end position="37"/>
    </location>
</feature>
<evidence type="ECO:0000313" key="5">
    <source>
        <dbReference type="Proteomes" id="UP000320421"/>
    </source>
</evidence>
<dbReference type="RefSeq" id="WP_145179722.1">
    <property type="nucleotide sequence ID" value="NZ_CP036266.1"/>
</dbReference>
<dbReference type="InterPro" id="IPR008756">
    <property type="entry name" value="Peptidase_M56"/>
</dbReference>
<keyword evidence="5" id="KW-1185">Reference proteome</keyword>
<dbReference type="Pfam" id="PF13620">
    <property type="entry name" value="CarboxypepD_reg"/>
    <property type="match status" value="1"/>
</dbReference>
<evidence type="ECO:0000259" key="3">
    <source>
        <dbReference type="Pfam" id="PF05569"/>
    </source>
</evidence>
<feature type="transmembrane region" description="Helical" evidence="2">
    <location>
        <begin position="49"/>
        <end position="70"/>
    </location>
</feature>
<dbReference type="InterPro" id="IPR008969">
    <property type="entry name" value="CarboxyPept-like_regulatory"/>
</dbReference>
<feature type="domain" description="Peptidase M56" evidence="3">
    <location>
        <begin position="143"/>
        <end position="355"/>
    </location>
</feature>
<sequence length="1237" mass="138283">MSWHPLIDPTLSSRLCLTLLHSLWQITLVALLVWCIDRLWKSLAVEQRYTLYVSALVLACLSLPINFQWLRVTDTNQAELSQSGTPAVSGSVPSGLPAASPELELPAEPLPVPPRASFTETADSPNQRTTSSLATGRLLITPTPFDWRVLTPWLVAFYLAGVVLMLLRLLAGHLRIARVRAAATPVSTGPCVEFLTRLTEQWNLKVRPALTCAEQIVVPQVTGLLRPTILLPVSVISSLSAGELELILTHELAHIRRYDLWINLLQRMAEVILFFNPALWYLSQRISLLREYCCDDMTCRIEAEDHRSLETARVVYSTALLRVAELAYRSRLSEPQLTSLSAAGKSPSEIRRRVARLFGEPLHEPLPVSRVGFCTLLFLMLSLPVFLFLTSTTAQTAEQEQPPEKTVTESQDTKPETDTRAVKDTERLFQLTVVDSTGKPVPHATVEIRSDPSPTAEQIVRGKFLREATYGPFAQTNEQGELFFKIPQRMKRFNLSIKKTDFGPYWAGWSTSNHPESIPGKFTAKLDAGWSVGGVVVDEAGKPIAGAQVSPGVKYKKRPGDTSELYVGTRITTDAKGRWQFHYVPQSESEVFLSVNHPEFSPWRERISRDQFEVRKNRGPSAKVELQRGLDITGSVTDEKGAPISGALVRTKFMNDIRKATTDEHGIYVLTGCEPRLTRVVVSAKGRAPEVQEVRVKPDMDPVDFKLVPGRKIRVRVVDEQGKGIPRARIFFQQWRGSWLGVFFEFSYVHQYTDKNGVWEWDEAPVDEFQADIYRPGGMSLSRQTLIAREKEYVFTPPQALVASGRVIDSQTKEPIKKFQVTTGFRDSHPQSRVIWNTTDAFEAQGGSYQVRITRDEPAHFIKLAALGYRVAVSRQLKNDEGTVKVDFELEPAQDIAATVLTPDHQPAKESKVAVGVKDSFIRIQNGDIRENSTYATFVRTDAQGRFHTPAPNGPFQLIITHPTGFAHYKSDSGPLPDPLKLTPWARVEGQFQIGKTPAPKVPLEIQSYNYFPYGDDGPSITIQHRTSTGSDGKFLFERVWPGRGYLGREISFMVNDGVSDPISSILLPLDFKAGKTVAQNLGGTGRPVIGKLAPPANHKGKVLWQFTLINGHRFLDPPPGMLAVEEMQKHPQNYQTWYKNWKASNRYADEKAIYKQYTADQEKLLSETPHFKASIATDGSFRIDDVPPGNYALSAHCYEQKKAGFPGHLINHIFTVPPVDQSGNKDPVDLGTLTLE</sequence>
<feature type="compositionally biased region" description="Basic and acidic residues" evidence="1">
    <location>
        <begin position="402"/>
        <end position="422"/>
    </location>
</feature>
<feature type="region of interest" description="Disordered" evidence="1">
    <location>
        <begin position="394"/>
        <end position="422"/>
    </location>
</feature>
<feature type="transmembrane region" description="Helical" evidence="2">
    <location>
        <begin position="150"/>
        <end position="171"/>
    </location>
</feature>
<evidence type="ECO:0000256" key="2">
    <source>
        <dbReference type="SAM" id="Phobius"/>
    </source>
</evidence>
<accession>A0A517PG16</accession>
<dbReference type="PANTHER" id="PTHR34978">
    <property type="entry name" value="POSSIBLE SENSOR-TRANSDUCER PROTEIN BLAR"/>
    <property type="match status" value="1"/>
</dbReference>
<gene>
    <name evidence="4" type="primary">blaR1_2</name>
    <name evidence="4" type="ORF">HG66A1_00670</name>
</gene>
<protein>
    <submittedName>
        <fullName evidence="4">Regulatory protein BlaR1</fullName>
    </submittedName>
</protein>
<dbReference type="EMBL" id="CP036266">
    <property type="protein sequence ID" value="QDT18308.1"/>
    <property type="molecule type" value="Genomic_DNA"/>
</dbReference>
<dbReference type="CDD" id="cd07341">
    <property type="entry name" value="M56_BlaR1_MecR1_like"/>
    <property type="match status" value="1"/>
</dbReference>
<dbReference type="Pfam" id="PF05569">
    <property type="entry name" value="Peptidase_M56"/>
    <property type="match status" value="1"/>
</dbReference>
<dbReference type="AlphaFoldDB" id="A0A517PG16"/>
<dbReference type="PANTHER" id="PTHR34978:SF3">
    <property type="entry name" value="SLR0241 PROTEIN"/>
    <property type="match status" value="1"/>
</dbReference>
<evidence type="ECO:0000313" key="4">
    <source>
        <dbReference type="EMBL" id="QDT18308.1"/>
    </source>
</evidence>
<keyword evidence="2" id="KW-0812">Transmembrane</keyword>
<dbReference type="SUPFAM" id="SSF49464">
    <property type="entry name" value="Carboxypeptidase regulatory domain-like"/>
    <property type="match status" value="2"/>
</dbReference>